<comment type="subcellular location">
    <subcellularLocation>
        <location evidence="2">Chromosome</location>
        <location evidence="2">Centromere</location>
    </subcellularLocation>
    <subcellularLocation>
        <location evidence="1">Nucleus</location>
    </subcellularLocation>
</comment>
<evidence type="ECO:0000256" key="1">
    <source>
        <dbReference type="ARBA" id="ARBA00004123"/>
    </source>
</evidence>
<dbReference type="InterPro" id="IPR022800">
    <property type="entry name" value="Spt4/RpoE2_Znf"/>
</dbReference>
<reference evidence="10" key="1">
    <citation type="journal article" date="2020" name="Stud. Mycol.">
        <title>101 Dothideomycetes genomes: a test case for predicting lifestyles and emergence of pathogens.</title>
        <authorList>
            <person name="Haridas S."/>
            <person name="Albert R."/>
            <person name="Binder M."/>
            <person name="Bloem J."/>
            <person name="Labutti K."/>
            <person name="Salamov A."/>
            <person name="Andreopoulos B."/>
            <person name="Baker S."/>
            <person name="Barry K."/>
            <person name="Bills G."/>
            <person name="Bluhm B."/>
            <person name="Cannon C."/>
            <person name="Castanera R."/>
            <person name="Culley D."/>
            <person name="Daum C."/>
            <person name="Ezra D."/>
            <person name="Gonzalez J."/>
            <person name="Henrissat B."/>
            <person name="Kuo A."/>
            <person name="Liang C."/>
            <person name="Lipzen A."/>
            <person name="Lutzoni F."/>
            <person name="Magnuson J."/>
            <person name="Mondo S."/>
            <person name="Nolan M."/>
            <person name="Ohm R."/>
            <person name="Pangilinan J."/>
            <person name="Park H.-J."/>
            <person name="Ramirez L."/>
            <person name="Alfaro M."/>
            <person name="Sun H."/>
            <person name="Tritt A."/>
            <person name="Yoshinaga Y."/>
            <person name="Zwiers L.-H."/>
            <person name="Turgeon B."/>
            <person name="Goodwin S."/>
            <person name="Spatafora J."/>
            <person name="Crous P."/>
            <person name="Grigoriev I."/>
        </authorList>
    </citation>
    <scope>NUCLEOTIDE SEQUENCE</scope>
    <source>
        <strain evidence="10">CBS 101060</strain>
    </source>
</reference>
<dbReference type="Proteomes" id="UP000799429">
    <property type="component" value="Unassembled WGS sequence"/>
</dbReference>
<evidence type="ECO:0000313" key="11">
    <source>
        <dbReference type="Proteomes" id="UP000799429"/>
    </source>
</evidence>
<comment type="similarity">
    <text evidence="3">Belongs to the SPT4 family.</text>
</comment>
<dbReference type="GO" id="GO:0140673">
    <property type="term" value="P:transcription elongation-coupled chromatin remodeling"/>
    <property type="evidence" value="ECO:0007669"/>
    <property type="project" value="InterPro"/>
</dbReference>
<dbReference type="Pfam" id="PF06093">
    <property type="entry name" value="Spt4"/>
    <property type="match status" value="1"/>
</dbReference>
<dbReference type="AlphaFoldDB" id="A0A9P4SCQ9"/>
<keyword evidence="7" id="KW-0137">Centromere</keyword>
<gene>
    <name evidence="10" type="ORF">M501DRAFT_1056629</name>
</gene>
<evidence type="ECO:0000256" key="7">
    <source>
        <dbReference type="ARBA" id="ARBA00023328"/>
    </source>
</evidence>
<dbReference type="InterPro" id="IPR009287">
    <property type="entry name" value="Spt4"/>
</dbReference>
<dbReference type="InterPro" id="IPR038510">
    <property type="entry name" value="Spt4_sf"/>
</dbReference>
<keyword evidence="6" id="KW-0539">Nucleus</keyword>
<evidence type="ECO:0000256" key="6">
    <source>
        <dbReference type="ARBA" id="ARBA00023242"/>
    </source>
</evidence>
<feature type="non-terminal residue" evidence="10">
    <location>
        <position position="1"/>
    </location>
</feature>
<dbReference type="InterPro" id="IPR029040">
    <property type="entry name" value="RPABC4/Spt4"/>
</dbReference>
<protein>
    <recommendedName>
        <fullName evidence="4">Transcription elongation factor SPT4</fullName>
    </recommendedName>
    <alternativeName>
        <fullName evidence="8">Chromatin elongation factor SPT4</fullName>
    </alternativeName>
</protein>
<dbReference type="GO" id="GO:0006355">
    <property type="term" value="P:regulation of DNA-templated transcription"/>
    <property type="evidence" value="ECO:0007669"/>
    <property type="project" value="InterPro"/>
</dbReference>
<dbReference type="SMART" id="SM01389">
    <property type="entry name" value="Spt4"/>
    <property type="match status" value="1"/>
</dbReference>
<dbReference type="EMBL" id="MU006093">
    <property type="protein sequence ID" value="KAF2840291.1"/>
    <property type="molecule type" value="Genomic_DNA"/>
</dbReference>
<dbReference type="OrthoDB" id="248751at2759"/>
<keyword evidence="5" id="KW-0804">Transcription</keyword>
<evidence type="ECO:0000259" key="9">
    <source>
        <dbReference type="SMART" id="SM01389"/>
    </source>
</evidence>
<dbReference type="PIRSF" id="PIRSF025023">
    <property type="entry name" value="Spt4"/>
    <property type="match status" value="1"/>
</dbReference>
<evidence type="ECO:0000313" key="10">
    <source>
        <dbReference type="EMBL" id="KAF2840291.1"/>
    </source>
</evidence>
<name>A0A9P4SCQ9_9PEZI</name>
<dbReference type="GO" id="GO:0000993">
    <property type="term" value="F:RNA polymerase II complex binding"/>
    <property type="evidence" value="ECO:0007669"/>
    <property type="project" value="TreeGrafter"/>
</dbReference>
<evidence type="ECO:0000256" key="2">
    <source>
        <dbReference type="ARBA" id="ARBA00004584"/>
    </source>
</evidence>
<organism evidence="10 11">
    <name type="scientific">Patellaria atrata CBS 101060</name>
    <dbReference type="NCBI Taxonomy" id="1346257"/>
    <lineage>
        <taxon>Eukaryota</taxon>
        <taxon>Fungi</taxon>
        <taxon>Dikarya</taxon>
        <taxon>Ascomycota</taxon>
        <taxon>Pezizomycotina</taxon>
        <taxon>Dothideomycetes</taxon>
        <taxon>Dothideomycetes incertae sedis</taxon>
        <taxon>Patellariales</taxon>
        <taxon>Patellariaceae</taxon>
        <taxon>Patellaria</taxon>
    </lineage>
</organism>
<dbReference type="GO" id="GO:0000775">
    <property type="term" value="C:chromosome, centromeric region"/>
    <property type="evidence" value="ECO:0007669"/>
    <property type="project" value="UniProtKB-SubCell"/>
</dbReference>
<dbReference type="GO" id="GO:0008270">
    <property type="term" value="F:zinc ion binding"/>
    <property type="evidence" value="ECO:0007669"/>
    <property type="project" value="InterPro"/>
</dbReference>
<dbReference type="GO" id="GO:0032044">
    <property type="term" value="C:DSIF complex"/>
    <property type="evidence" value="ECO:0007669"/>
    <property type="project" value="TreeGrafter"/>
</dbReference>
<evidence type="ECO:0000256" key="8">
    <source>
        <dbReference type="ARBA" id="ARBA00029869"/>
    </source>
</evidence>
<feature type="domain" description="Spt4/RpoE2 zinc finger" evidence="9">
    <location>
        <begin position="13"/>
        <end position="90"/>
    </location>
</feature>
<dbReference type="PANTHER" id="PTHR12882">
    <property type="entry name" value="SUPPRESSOR OF TY 4"/>
    <property type="match status" value="1"/>
</dbReference>
<evidence type="ECO:0000256" key="5">
    <source>
        <dbReference type="ARBA" id="ARBA00023163"/>
    </source>
</evidence>
<proteinExistence type="inferred from homology"/>
<dbReference type="PANTHER" id="PTHR12882:SF1">
    <property type="entry name" value="TRANSCRIPTION ELONGATION FACTOR SPT4"/>
    <property type="match status" value="1"/>
</dbReference>
<dbReference type="SUPFAM" id="SSF63393">
    <property type="entry name" value="RNA polymerase subunits"/>
    <property type="match status" value="1"/>
</dbReference>
<evidence type="ECO:0000256" key="3">
    <source>
        <dbReference type="ARBA" id="ARBA00010464"/>
    </source>
</evidence>
<keyword evidence="11" id="KW-1185">Reference proteome</keyword>
<dbReference type="CDD" id="cd07973">
    <property type="entry name" value="Spt4"/>
    <property type="match status" value="1"/>
</dbReference>
<evidence type="ECO:0000256" key="4">
    <source>
        <dbReference type="ARBA" id="ARBA00020182"/>
    </source>
</evidence>
<sequence length="124" mass="13868">MSAFVARSQHRALRACMVCSIVQHQHKFYTSGCPNCDDFLSLVGNNDAIRECTSQVYEGLIALTDPATSWVAKWQRLDSFVPGTYAVKVTGMLPEDVLANMENAGVRYFPRDGSKREEEGMEDE</sequence>
<comment type="caution">
    <text evidence="10">The sequence shown here is derived from an EMBL/GenBank/DDBJ whole genome shotgun (WGS) entry which is preliminary data.</text>
</comment>
<dbReference type="Gene3D" id="3.30.40.210">
    <property type="match status" value="1"/>
</dbReference>
<accession>A0A9P4SCQ9</accession>